<keyword evidence="11" id="KW-1185">Reference proteome</keyword>
<dbReference type="PANTHER" id="PTHR24292:SF102">
    <property type="entry name" value="CYTOCHROME P450 FAMILY-RELATED"/>
    <property type="match status" value="1"/>
</dbReference>
<keyword evidence="3 8" id="KW-0349">Heme</keyword>
<evidence type="ECO:0000256" key="2">
    <source>
        <dbReference type="ARBA" id="ARBA00010617"/>
    </source>
</evidence>
<name>A0A9P7RYE8_9AGAR</name>
<keyword evidence="4 8" id="KW-0479">Metal-binding</keyword>
<evidence type="ECO:0000256" key="3">
    <source>
        <dbReference type="ARBA" id="ARBA00022617"/>
    </source>
</evidence>
<dbReference type="GO" id="GO:0004497">
    <property type="term" value="F:monooxygenase activity"/>
    <property type="evidence" value="ECO:0007669"/>
    <property type="project" value="UniProtKB-KW"/>
</dbReference>
<protein>
    <recommendedName>
        <fullName evidence="12">Cytochrome P450</fullName>
    </recommendedName>
</protein>
<comment type="cofactor">
    <cofactor evidence="1 8">
        <name>heme</name>
        <dbReference type="ChEBI" id="CHEBI:30413"/>
    </cofactor>
</comment>
<evidence type="ECO:0000256" key="6">
    <source>
        <dbReference type="ARBA" id="ARBA00023004"/>
    </source>
</evidence>
<dbReference type="RefSeq" id="XP_043008465.1">
    <property type="nucleotide sequence ID" value="XM_043153181.1"/>
</dbReference>
<dbReference type="SUPFAM" id="SSF48264">
    <property type="entry name" value="Cytochrome P450"/>
    <property type="match status" value="1"/>
</dbReference>
<dbReference type="GeneID" id="66077458"/>
<organism evidence="10 11">
    <name type="scientific">Marasmius oreades</name>
    <name type="common">fairy-ring Marasmius</name>
    <dbReference type="NCBI Taxonomy" id="181124"/>
    <lineage>
        <taxon>Eukaryota</taxon>
        <taxon>Fungi</taxon>
        <taxon>Dikarya</taxon>
        <taxon>Basidiomycota</taxon>
        <taxon>Agaricomycotina</taxon>
        <taxon>Agaricomycetes</taxon>
        <taxon>Agaricomycetidae</taxon>
        <taxon>Agaricales</taxon>
        <taxon>Marasmiineae</taxon>
        <taxon>Marasmiaceae</taxon>
        <taxon>Marasmius</taxon>
    </lineage>
</organism>
<dbReference type="GO" id="GO:0020037">
    <property type="term" value="F:heme binding"/>
    <property type="evidence" value="ECO:0007669"/>
    <property type="project" value="InterPro"/>
</dbReference>
<evidence type="ECO:0000256" key="1">
    <source>
        <dbReference type="ARBA" id="ARBA00001971"/>
    </source>
</evidence>
<evidence type="ECO:0000256" key="7">
    <source>
        <dbReference type="ARBA" id="ARBA00023033"/>
    </source>
</evidence>
<keyword evidence="5 9" id="KW-0560">Oxidoreductase</keyword>
<dbReference type="PANTHER" id="PTHR24292">
    <property type="entry name" value="CYTOCHROME P450"/>
    <property type="match status" value="1"/>
</dbReference>
<evidence type="ECO:0000313" key="11">
    <source>
        <dbReference type="Proteomes" id="UP001049176"/>
    </source>
</evidence>
<dbReference type="InterPro" id="IPR017972">
    <property type="entry name" value="Cyt_P450_CS"/>
</dbReference>
<dbReference type="AlphaFoldDB" id="A0A9P7RYE8"/>
<dbReference type="EMBL" id="CM032185">
    <property type="protein sequence ID" value="KAG7091995.1"/>
    <property type="molecule type" value="Genomic_DNA"/>
</dbReference>
<reference evidence="10" key="1">
    <citation type="journal article" date="2021" name="Genome Biol. Evol.">
        <title>The assembled and annotated genome of the fairy-ring fungus Marasmius oreades.</title>
        <authorList>
            <person name="Hiltunen M."/>
            <person name="Ament-Velasquez S.L."/>
            <person name="Johannesson H."/>
        </authorList>
    </citation>
    <scope>NUCLEOTIDE SEQUENCE</scope>
    <source>
        <strain evidence="10">03SP1</strain>
    </source>
</reference>
<keyword evidence="7 9" id="KW-0503">Monooxygenase</keyword>
<sequence>MDLKPSLWSGVVAICLWCSFKVALRWRKAVVAVGNHSGFRTLFSQNSIVSSVLPRIKGIAIGSRGFNRKYRAYQGFGWDVITNISMFPAGKEITVSVADATVAKEILTSRTRFPKPLEMYGVLSFFGPNIVVSEGDNWRRYRKLTSPSFSDENNRLVWNESIKIVMDLFENVWGQQDAIHLDHPLDITFPTALYVISVAGFGRRISWADDQVVPPGHQLTFKDALDTVSHNTFVKLVLPDLLLRTTQRFRKAKLAFDEIEKYMVEMIENRKAGRDNGEGQYDLFTSLVDAGDTEKNLEVSLTDTEVMGNVFIFLLAGHETTAQTLCFSLLLLALYKDEQELLYEEVKSVYADGKTPTYNKMPQLARTMAVLYEALRMFPPSLSIPKYCAEDTTLVTENTSGERKVIHVPNGSAIFIDVLGMHYNPRYWKDPEEFKPSRFLGNWPRDAFLPFSLGGRSCLGRKFFETEAVAILSMLVSRYRVELKDDAEAFSPDKKARVLATKQVLTLS</sequence>
<evidence type="ECO:0000256" key="4">
    <source>
        <dbReference type="ARBA" id="ARBA00022723"/>
    </source>
</evidence>
<keyword evidence="6 8" id="KW-0408">Iron</keyword>
<dbReference type="Gene3D" id="1.10.630.10">
    <property type="entry name" value="Cytochrome P450"/>
    <property type="match status" value="1"/>
</dbReference>
<dbReference type="PRINTS" id="PR00385">
    <property type="entry name" value="P450"/>
</dbReference>
<dbReference type="InterPro" id="IPR002401">
    <property type="entry name" value="Cyt_P450_E_grp-I"/>
</dbReference>
<evidence type="ECO:0000313" key="10">
    <source>
        <dbReference type="EMBL" id="KAG7091995.1"/>
    </source>
</evidence>
<comment type="caution">
    <text evidence="10">The sequence shown here is derived from an EMBL/GenBank/DDBJ whole genome shotgun (WGS) entry which is preliminary data.</text>
</comment>
<evidence type="ECO:0000256" key="9">
    <source>
        <dbReference type="RuleBase" id="RU000461"/>
    </source>
</evidence>
<dbReference type="InterPro" id="IPR050476">
    <property type="entry name" value="Insect_CytP450_Detox"/>
</dbReference>
<dbReference type="KEGG" id="more:E1B28_008382"/>
<proteinExistence type="inferred from homology"/>
<dbReference type="PROSITE" id="PS00086">
    <property type="entry name" value="CYTOCHROME_P450"/>
    <property type="match status" value="1"/>
</dbReference>
<dbReference type="Pfam" id="PF00067">
    <property type="entry name" value="p450"/>
    <property type="match status" value="1"/>
</dbReference>
<evidence type="ECO:0000256" key="5">
    <source>
        <dbReference type="ARBA" id="ARBA00023002"/>
    </source>
</evidence>
<evidence type="ECO:0008006" key="12">
    <source>
        <dbReference type="Google" id="ProtNLM"/>
    </source>
</evidence>
<gene>
    <name evidence="10" type="ORF">E1B28_008382</name>
</gene>
<dbReference type="Proteomes" id="UP001049176">
    <property type="component" value="Chromosome 5"/>
</dbReference>
<dbReference type="PRINTS" id="PR00463">
    <property type="entry name" value="EP450I"/>
</dbReference>
<feature type="binding site" description="axial binding residue" evidence="8">
    <location>
        <position position="458"/>
    </location>
    <ligand>
        <name>heme</name>
        <dbReference type="ChEBI" id="CHEBI:30413"/>
    </ligand>
    <ligandPart>
        <name>Fe</name>
        <dbReference type="ChEBI" id="CHEBI:18248"/>
    </ligandPart>
</feature>
<accession>A0A9P7RYE8</accession>
<dbReference type="GO" id="GO:0005506">
    <property type="term" value="F:iron ion binding"/>
    <property type="evidence" value="ECO:0007669"/>
    <property type="project" value="InterPro"/>
</dbReference>
<dbReference type="GO" id="GO:0016705">
    <property type="term" value="F:oxidoreductase activity, acting on paired donors, with incorporation or reduction of molecular oxygen"/>
    <property type="evidence" value="ECO:0007669"/>
    <property type="project" value="InterPro"/>
</dbReference>
<dbReference type="InterPro" id="IPR036396">
    <property type="entry name" value="Cyt_P450_sf"/>
</dbReference>
<comment type="similarity">
    <text evidence="2 9">Belongs to the cytochrome P450 family.</text>
</comment>
<dbReference type="OrthoDB" id="1470350at2759"/>
<evidence type="ECO:0000256" key="8">
    <source>
        <dbReference type="PIRSR" id="PIRSR602401-1"/>
    </source>
</evidence>
<dbReference type="InterPro" id="IPR001128">
    <property type="entry name" value="Cyt_P450"/>
</dbReference>